<dbReference type="SUPFAM" id="SSF53474">
    <property type="entry name" value="alpha/beta-Hydrolases"/>
    <property type="match status" value="1"/>
</dbReference>
<evidence type="ECO:0000256" key="3">
    <source>
        <dbReference type="ARBA" id="ARBA00022801"/>
    </source>
</evidence>
<proteinExistence type="inferred from homology"/>
<evidence type="ECO:0000259" key="5">
    <source>
        <dbReference type="Pfam" id="PF00135"/>
    </source>
</evidence>
<keyword evidence="3 4" id="KW-0378">Hydrolase</keyword>
<evidence type="ECO:0000256" key="1">
    <source>
        <dbReference type="ARBA" id="ARBA00005964"/>
    </source>
</evidence>
<reference evidence="7" key="1">
    <citation type="submission" date="2022-11" db="UniProtKB">
        <authorList>
            <consortium name="WormBaseParasite"/>
        </authorList>
    </citation>
    <scope>IDENTIFICATION</scope>
</reference>
<evidence type="ECO:0000256" key="2">
    <source>
        <dbReference type="ARBA" id="ARBA00022487"/>
    </source>
</evidence>
<name>A0A914DJQ9_9BILA</name>
<keyword evidence="6" id="KW-1185">Reference proteome</keyword>
<dbReference type="PROSITE" id="PS00122">
    <property type="entry name" value="CARBOXYLESTERASE_B_1"/>
    <property type="match status" value="1"/>
</dbReference>
<dbReference type="InterPro" id="IPR002018">
    <property type="entry name" value="CarbesteraseB"/>
</dbReference>
<evidence type="ECO:0000313" key="6">
    <source>
        <dbReference type="Proteomes" id="UP000887540"/>
    </source>
</evidence>
<evidence type="ECO:0000313" key="7">
    <source>
        <dbReference type="WBParaSite" id="ACRNAN_scaffold2897.g11910.t1"/>
    </source>
</evidence>
<dbReference type="PANTHER" id="PTHR43142">
    <property type="entry name" value="CARBOXYLIC ESTER HYDROLASE"/>
    <property type="match status" value="1"/>
</dbReference>
<dbReference type="Gene3D" id="3.40.50.1820">
    <property type="entry name" value="alpha/beta hydrolase"/>
    <property type="match status" value="1"/>
</dbReference>
<keyword evidence="2" id="KW-0719">Serine esterase</keyword>
<sequence length="270" mass="30541">MNEDCLYLNIFTPNASSSNKYPVILWIHGGAFVTGSAFTPVNLPGAVRNFVSNGIVVVSIQYRLGMLGFFTTKTDDFPPNRGLLDQVEALKFVREEIDNFGGDPKKITIAGESAGSVSVSAHTYSPLSQNLFQQAIMESGAVWTCIDDSTGYNDEILSMNHSQTLCNFTSDMWNDGDFKTLKDCLQDMDLLKFLPLDNNLNWGWKITVDGFGPTPTQYLRHNRKHLCESLSKRFRSLILAQKCRRCFHWRCVYCIYCFYCINSLISSTER</sequence>
<organism evidence="6 7">
    <name type="scientific">Acrobeloides nanus</name>
    <dbReference type="NCBI Taxonomy" id="290746"/>
    <lineage>
        <taxon>Eukaryota</taxon>
        <taxon>Metazoa</taxon>
        <taxon>Ecdysozoa</taxon>
        <taxon>Nematoda</taxon>
        <taxon>Chromadorea</taxon>
        <taxon>Rhabditida</taxon>
        <taxon>Tylenchina</taxon>
        <taxon>Cephalobomorpha</taxon>
        <taxon>Cephaloboidea</taxon>
        <taxon>Cephalobidae</taxon>
        <taxon>Acrobeloides</taxon>
    </lineage>
</organism>
<comment type="similarity">
    <text evidence="1 4">Belongs to the type-B carboxylesterase/lipase family.</text>
</comment>
<dbReference type="Pfam" id="PF00135">
    <property type="entry name" value="COesterase"/>
    <property type="match status" value="1"/>
</dbReference>
<dbReference type="PANTHER" id="PTHR43142:SF1">
    <property type="entry name" value="CARBOXYLIC ESTER HYDROLASE"/>
    <property type="match status" value="1"/>
</dbReference>
<evidence type="ECO:0000256" key="4">
    <source>
        <dbReference type="RuleBase" id="RU361235"/>
    </source>
</evidence>
<dbReference type="Proteomes" id="UP000887540">
    <property type="component" value="Unplaced"/>
</dbReference>
<dbReference type="AlphaFoldDB" id="A0A914DJQ9"/>
<protein>
    <recommendedName>
        <fullName evidence="4">Carboxylic ester hydrolase</fullName>
        <ecNumber evidence="4">3.1.1.-</ecNumber>
    </recommendedName>
</protein>
<dbReference type="WBParaSite" id="ACRNAN_scaffold2897.g11910.t1">
    <property type="protein sequence ID" value="ACRNAN_scaffold2897.g11910.t1"/>
    <property type="gene ID" value="ACRNAN_scaffold2897.g11910"/>
</dbReference>
<dbReference type="PROSITE" id="PS00941">
    <property type="entry name" value="CARBOXYLESTERASE_B_2"/>
    <property type="match status" value="1"/>
</dbReference>
<feature type="domain" description="Carboxylesterase type B" evidence="5">
    <location>
        <begin position="1"/>
        <end position="210"/>
    </location>
</feature>
<dbReference type="EC" id="3.1.1.-" evidence="4"/>
<dbReference type="GO" id="GO:0052689">
    <property type="term" value="F:carboxylic ester hydrolase activity"/>
    <property type="evidence" value="ECO:0007669"/>
    <property type="project" value="UniProtKB-KW"/>
</dbReference>
<accession>A0A914DJQ9</accession>
<dbReference type="InterPro" id="IPR019819">
    <property type="entry name" value="Carboxylesterase_B_CS"/>
</dbReference>
<dbReference type="InterPro" id="IPR029058">
    <property type="entry name" value="AB_hydrolase_fold"/>
</dbReference>
<dbReference type="InterPro" id="IPR019826">
    <property type="entry name" value="Carboxylesterase_B_AS"/>
</dbReference>